<keyword evidence="3" id="KW-0808">Transferase</keyword>
<dbReference type="PANTHER" id="PTHR43398:SF1">
    <property type="entry name" value="DOLICHOL-PHOSPHATE MANNOSYLTRANSFERASE SUBUNIT 1"/>
    <property type="match status" value="1"/>
</dbReference>
<comment type="similarity">
    <text evidence="1">Belongs to the glycosyltransferase 2 family.</text>
</comment>
<dbReference type="GO" id="GO:0009247">
    <property type="term" value="P:glycolipid biosynthetic process"/>
    <property type="evidence" value="ECO:0007669"/>
    <property type="project" value="TreeGrafter"/>
</dbReference>
<evidence type="ECO:0000313" key="6">
    <source>
        <dbReference type="EMBL" id="OLO44401.1"/>
    </source>
</evidence>
<evidence type="ECO:0000259" key="5">
    <source>
        <dbReference type="Pfam" id="PF00535"/>
    </source>
</evidence>
<evidence type="ECO:0000256" key="3">
    <source>
        <dbReference type="ARBA" id="ARBA00022679"/>
    </source>
</evidence>
<dbReference type="PANTHER" id="PTHR43398">
    <property type="entry name" value="DOLICHOL-PHOSPHATE MANNOSYLTRANSFERASE SUBUNIT 1"/>
    <property type="match status" value="1"/>
</dbReference>
<sequence>MKTLVVIPTYNEIESLPTALDRVREHAPEADILVVDDGSPDGTGDYADTRADEDSHIHVLHRSEKNGLGPAYLAGFSWALAAGYELIVEMDADGSHRAEDLALLIQRAEMADEPDLVIGSRWVSGGSTEGWDAKRVALSKAGNLYINAMLGLRVKDATAGFRVFRASILRRMDLGQVEALGYGFQVNMTKLVDEVGGRIVEMPITFLEREAGQSKLSGGIFTEELSLVTRWGVAKRSSQLLDAAKVAGSRLRAARDKRRRAAAGYQQQRPSASSRQKRS</sequence>
<dbReference type="SUPFAM" id="SSF53448">
    <property type="entry name" value="Nucleotide-diphospho-sugar transferases"/>
    <property type="match status" value="1"/>
</dbReference>
<dbReference type="Gene3D" id="3.90.550.10">
    <property type="entry name" value="Spore Coat Polysaccharide Biosynthesis Protein SpsA, Chain A"/>
    <property type="match status" value="1"/>
</dbReference>
<evidence type="ECO:0000256" key="1">
    <source>
        <dbReference type="ARBA" id="ARBA00006739"/>
    </source>
</evidence>
<dbReference type="OrthoDB" id="9810303at2"/>
<keyword evidence="2" id="KW-0328">Glycosyltransferase</keyword>
<comment type="caution">
    <text evidence="6">The sequence shown here is derived from an EMBL/GenBank/DDBJ whole genome shotgun (WGS) entry which is preliminary data.</text>
</comment>
<evidence type="ECO:0000313" key="7">
    <source>
        <dbReference type="Proteomes" id="UP000186857"/>
    </source>
</evidence>
<gene>
    <name evidence="6" type="ORF">BKH29_07155</name>
</gene>
<dbReference type="FunFam" id="3.90.550.10:FF:000122">
    <property type="entry name" value="Dolichol-phosphate mannosyltransferase subunit 1"/>
    <property type="match status" value="1"/>
</dbReference>
<dbReference type="EMBL" id="MSKJ01000015">
    <property type="protein sequence ID" value="OLO44401.1"/>
    <property type="molecule type" value="Genomic_DNA"/>
</dbReference>
<evidence type="ECO:0000256" key="2">
    <source>
        <dbReference type="ARBA" id="ARBA00022676"/>
    </source>
</evidence>
<feature type="region of interest" description="Disordered" evidence="4">
    <location>
        <begin position="251"/>
        <end position="279"/>
    </location>
</feature>
<dbReference type="InterPro" id="IPR029044">
    <property type="entry name" value="Nucleotide-diphossugar_trans"/>
</dbReference>
<evidence type="ECO:0000256" key="4">
    <source>
        <dbReference type="SAM" id="MobiDB-lite"/>
    </source>
</evidence>
<accession>A0A1Q8V8H9</accession>
<dbReference type="GO" id="GO:0016020">
    <property type="term" value="C:membrane"/>
    <property type="evidence" value="ECO:0007669"/>
    <property type="project" value="GOC"/>
</dbReference>
<organism evidence="6 7">
    <name type="scientific">Actinomyces oris</name>
    <dbReference type="NCBI Taxonomy" id="544580"/>
    <lineage>
        <taxon>Bacteria</taxon>
        <taxon>Bacillati</taxon>
        <taxon>Actinomycetota</taxon>
        <taxon>Actinomycetes</taxon>
        <taxon>Actinomycetales</taxon>
        <taxon>Actinomycetaceae</taxon>
        <taxon>Actinomyces</taxon>
    </lineage>
</organism>
<dbReference type="Proteomes" id="UP000186857">
    <property type="component" value="Unassembled WGS sequence"/>
</dbReference>
<dbReference type="InterPro" id="IPR001173">
    <property type="entry name" value="Glyco_trans_2-like"/>
</dbReference>
<name>A0A1Q8V8H9_9ACTO</name>
<feature type="compositionally biased region" description="Polar residues" evidence="4">
    <location>
        <begin position="265"/>
        <end position="279"/>
    </location>
</feature>
<dbReference type="GO" id="GO:0004582">
    <property type="term" value="F:dolichyl-phosphate beta-D-mannosyltransferase activity"/>
    <property type="evidence" value="ECO:0007669"/>
    <property type="project" value="InterPro"/>
</dbReference>
<protein>
    <submittedName>
        <fullName evidence="6">Polyprenol monophosphomannose synthase</fullName>
    </submittedName>
</protein>
<dbReference type="InterPro" id="IPR039528">
    <property type="entry name" value="DPM1-like"/>
</dbReference>
<dbReference type="Pfam" id="PF00535">
    <property type="entry name" value="Glycos_transf_2"/>
    <property type="match status" value="1"/>
</dbReference>
<reference evidence="6 7" key="1">
    <citation type="submission" date="2016-12" db="EMBL/GenBank/DDBJ databases">
        <title>Genomic Comparison of strains in the 'Actinomyces naeslundii' Group.</title>
        <authorList>
            <person name="Mughal S.R."/>
            <person name="Do T."/>
            <person name="Gilbert S.C."/>
            <person name="Witherden E.A."/>
            <person name="Didelot X."/>
            <person name="Beighton D."/>
        </authorList>
    </citation>
    <scope>NUCLEOTIDE SEQUENCE [LARGE SCALE GENOMIC DNA]</scope>
    <source>
        <strain evidence="6 7">CCUG 33920</strain>
    </source>
</reference>
<proteinExistence type="inferred from homology"/>
<feature type="domain" description="Glycosyltransferase 2-like" evidence="5">
    <location>
        <begin position="5"/>
        <end position="171"/>
    </location>
</feature>
<dbReference type="RefSeq" id="WP_075376840.1">
    <property type="nucleotide sequence ID" value="NZ_MSKJ01000015.1"/>
</dbReference>
<dbReference type="CDD" id="cd06442">
    <property type="entry name" value="DPM1_like"/>
    <property type="match status" value="1"/>
</dbReference>
<dbReference type="AlphaFoldDB" id="A0A1Q8V8H9"/>